<name>A0AA44YZF8_XANCM</name>
<sequence>MRNISKALTLFGFAVLCGKAEALQYISGRVTSIEATYMPAQIPFVLTAGNAACPAGKPVYWSNPNLDNNKAIYAALVTSLTTGKKITFIIDDDDKKCIGKFVYLED</sequence>
<comment type="caution">
    <text evidence="1">The sequence shown here is derived from an EMBL/GenBank/DDBJ whole genome shotgun (WGS) entry which is preliminary data.</text>
</comment>
<evidence type="ECO:0000313" key="2">
    <source>
        <dbReference type="Proteomes" id="UP000251513"/>
    </source>
</evidence>
<gene>
    <name evidence="1" type="ORF">C7T86_18770</name>
</gene>
<dbReference type="EMBL" id="PYJH01000050">
    <property type="protein sequence ID" value="PUE91053.1"/>
    <property type="molecule type" value="Genomic_DNA"/>
</dbReference>
<organism evidence="1 2">
    <name type="scientific">Xanthomonas campestris pv. malvacearum</name>
    <dbReference type="NCBI Taxonomy" id="86040"/>
    <lineage>
        <taxon>Bacteria</taxon>
        <taxon>Pseudomonadati</taxon>
        <taxon>Pseudomonadota</taxon>
        <taxon>Gammaproteobacteria</taxon>
        <taxon>Lysobacterales</taxon>
        <taxon>Lysobacteraceae</taxon>
        <taxon>Xanthomonas</taxon>
    </lineage>
</organism>
<dbReference type="Proteomes" id="UP000251513">
    <property type="component" value="Unassembled WGS sequence"/>
</dbReference>
<protein>
    <submittedName>
        <fullName evidence="1">Uncharacterized protein</fullName>
    </submittedName>
</protein>
<evidence type="ECO:0000313" key="1">
    <source>
        <dbReference type="EMBL" id="PUE91053.1"/>
    </source>
</evidence>
<dbReference type="RefSeq" id="WP_078566311.1">
    <property type="nucleotide sequence ID" value="NZ_CP013004.1"/>
</dbReference>
<reference evidence="1 2" key="1">
    <citation type="submission" date="2018-03" db="EMBL/GenBank/DDBJ databases">
        <title>Sequencing of reference strains of Xanthomonas.</title>
        <authorList>
            <person name="Studholme D.J."/>
            <person name="Vicente J."/>
            <person name="Sarris P."/>
        </authorList>
    </citation>
    <scope>NUCLEOTIDE SEQUENCE [LARGE SCALE GENOMIC DNA]</scope>
    <source>
        <strain evidence="1 2">WHRI 5232</strain>
    </source>
</reference>
<proteinExistence type="predicted"/>
<accession>A0AA44YZF8</accession>
<dbReference type="AlphaFoldDB" id="A0AA44YZF8"/>